<dbReference type="GO" id="GO:0030425">
    <property type="term" value="C:dendrite"/>
    <property type="evidence" value="ECO:0007669"/>
    <property type="project" value="TreeGrafter"/>
</dbReference>
<dbReference type="InterPro" id="IPR020472">
    <property type="entry name" value="WD40_PAC1"/>
</dbReference>
<dbReference type="SUPFAM" id="SSF50978">
    <property type="entry name" value="WD40 repeat-like"/>
    <property type="match status" value="1"/>
</dbReference>
<dbReference type="GO" id="GO:0051721">
    <property type="term" value="F:protein phosphatase 2A binding"/>
    <property type="evidence" value="ECO:0007669"/>
    <property type="project" value="TreeGrafter"/>
</dbReference>
<feature type="repeat" description="WD" evidence="6">
    <location>
        <begin position="624"/>
        <end position="657"/>
    </location>
</feature>
<feature type="repeat" description="WD" evidence="6">
    <location>
        <begin position="677"/>
        <end position="709"/>
    </location>
</feature>
<evidence type="ECO:0000256" key="2">
    <source>
        <dbReference type="ARBA" id="ARBA00022574"/>
    </source>
</evidence>
<dbReference type="SMART" id="SM00320">
    <property type="entry name" value="WD40"/>
    <property type="match status" value="6"/>
</dbReference>
<sequence length="889" mass="96840">MEADRSCGGAGATNPSPGGSGAGRNPNGPKAAASPSPSNAGAMAASSQPKDMQEAEAGLSLPGILHFIQHEWGRFQAEKYRWEAERDELRVGQSEQQPRRCDFGRRWSVHCCVSSDGRAPCRSARSASLLNNIVTSRHMKGLAKSGRCSPRSCVVTLSPSSCARVRDLGVSWHPENGAQVAFLQNERKGQENMKQDLVRRIKMLEYALKQERAKHQKLKAGSEQNPGEKKQETGESEQVSNGPADSDSAPANQMSWKEGRQLLRNTSSLCCICFRKPSASVTYKCAKRYLEEVGYSDTILDMRSKRVRSLLGRSSPEVNGPPDVGPSPPLAEREPRSGGESLLVKQIEEQIKRNAGKESSKERLSGSVLEKLPFLHGCEEEEEDDSDEDDDFQGMATDSIDGPRKHKKSRVKRKMHYFTTHAGVEIKFLGAEPVGAELDPDDEEDEDDSEDALGEFDFLGSGEEGEGAGEARISGDGQNRRNKLQGMMSDLRDVDGLPPKSAIPSSVPGQSRGSEGGALGFSSDVFILDTVGGGDMNLGELADLTVDNDLTIDLQDSREEFKKTWNPRFTLRSHFDAIRGLTFHPSQAVLLSASEDGTLKLWNLHKAIHSKKNTALDVEPIYTFRAHSGAVLSMAMDDSGESCYSGGLDGTVRCWKIPDLNVDPYDNYDPRIESSVLAGHTDAVWWLAYSPAQRCLASCSADGTVRIWDPSQSATCVSVFSTDKDLGIPTSVAFVNSDPSQTVVSYNGGDTLIYDLSTEQRILTLESKSKEGCGLINRVVSHPSLAVSITAHENRSIRFLDNKTGKVIHSMVAHLDAVTCLATDPKGTYLISGSHDCSVRLWTLDSRTCVQEITAHRKKHDEAIHDVAFHPSQPFIASAGADALAKIFV</sequence>
<dbReference type="GO" id="GO:0070016">
    <property type="term" value="F:armadillo repeat domain binding"/>
    <property type="evidence" value="ECO:0007669"/>
    <property type="project" value="TreeGrafter"/>
</dbReference>
<feature type="domain" description="Striatin N-terminal" evidence="8">
    <location>
        <begin position="60"/>
        <end position="90"/>
    </location>
</feature>
<gene>
    <name evidence="9" type="primary">Strn4</name>
    <name evidence="9" type="ORF">GTO95_0008993</name>
</gene>
<dbReference type="PRINTS" id="PR00320">
    <property type="entry name" value="GPROTEINBRPT"/>
</dbReference>
<feature type="compositionally biased region" description="Low complexity" evidence="7">
    <location>
        <begin position="25"/>
        <end position="47"/>
    </location>
</feature>
<dbReference type="CDD" id="cd00200">
    <property type="entry name" value="WD40"/>
    <property type="match status" value="1"/>
</dbReference>
<organism evidence="9 10">
    <name type="scientific">Atractosteus spatula</name>
    <name type="common">Alligator gar</name>
    <name type="synonym">Lepisosteus spatula</name>
    <dbReference type="NCBI Taxonomy" id="7917"/>
    <lineage>
        <taxon>Eukaryota</taxon>
        <taxon>Metazoa</taxon>
        <taxon>Chordata</taxon>
        <taxon>Craniata</taxon>
        <taxon>Vertebrata</taxon>
        <taxon>Euteleostomi</taxon>
        <taxon>Actinopterygii</taxon>
        <taxon>Neopterygii</taxon>
        <taxon>Holostei</taxon>
        <taxon>Semionotiformes</taxon>
        <taxon>Lepisosteidae</taxon>
        <taxon>Atractosteus</taxon>
    </lineage>
</organism>
<dbReference type="InterPro" id="IPR036322">
    <property type="entry name" value="WD40_repeat_dom_sf"/>
</dbReference>
<feature type="compositionally biased region" description="Polar residues" evidence="7">
    <location>
        <begin position="503"/>
        <end position="513"/>
    </location>
</feature>
<evidence type="ECO:0000256" key="6">
    <source>
        <dbReference type="PROSITE-ProRule" id="PRU00221"/>
    </source>
</evidence>
<dbReference type="PROSITE" id="PS00678">
    <property type="entry name" value="WD_REPEATS_1"/>
    <property type="match status" value="1"/>
</dbReference>
<dbReference type="AlphaFoldDB" id="A0A8J7NWR0"/>
<dbReference type="InterPro" id="IPR015943">
    <property type="entry name" value="WD40/YVTN_repeat-like_dom_sf"/>
</dbReference>
<keyword evidence="2 6" id="KW-0853">WD repeat</keyword>
<feature type="repeat" description="WD" evidence="6">
    <location>
        <begin position="857"/>
        <end position="889"/>
    </location>
</feature>
<dbReference type="InterPro" id="IPR001680">
    <property type="entry name" value="WD40_rpt"/>
</dbReference>
<feature type="non-terminal residue" evidence="9">
    <location>
        <position position="1"/>
    </location>
</feature>
<proteinExistence type="inferred from homology"/>
<feature type="region of interest" description="Disordered" evidence="7">
    <location>
        <begin position="372"/>
        <end position="409"/>
    </location>
</feature>
<keyword evidence="10" id="KW-1185">Reference proteome</keyword>
<evidence type="ECO:0000256" key="4">
    <source>
        <dbReference type="ARBA" id="ARBA00022860"/>
    </source>
</evidence>
<comment type="caution">
    <text evidence="9">The sequence shown here is derived from an EMBL/GenBank/DDBJ whole genome shotgun (WGS) entry which is preliminary data.</text>
</comment>
<dbReference type="Pfam" id="PF08232">
    <property type="entry name" value="Striatin"/>
    <property type="match status" value="2"/>
</dbReference>
<feature type="region of interest" description="Disordered" evidence="7">
    <location>
        <begin position="312"/>
        <end position="339"/>
    </location>
</feature>
<dbReference type="Gene3D" id="1.20.5.300">
    <property type="match status" value="1"/>
</dbReference>
<feature type="repeat" description="WD" evidence="6">
    <location>
        <begin position="811"/>
        <end position="852"/>
    </location>
</feature>
<feature type="region of interest" description="Disordered" evidence="7">
    <location>
        <begin position="1"/>
        <end position="55"/>
    </location>
</feature>
<accession>A0A8J7NWR0</accession>
<feature type="compositionally biased region" description="Polar residues" evidence="7">
    <location>
        <begin position="236"/>
        <end position="253"/>
    </location>
</feature>
<dbReference type="PROSITE" id="PS50294">
    <property type="entry name" value="WD_REPEATS_REGION"/>
    <property type="match status" value="5"/>
</dbReference>
<dbReference type="GO" id="GO:0044877">
    <property type="term" value="F:protein-containing complex binding"/>
    <property type="evidence" value="ECO:0007669"/>
    <property type="project" value="TreeGrafter"/>
</dbReference>
<feature type="non-terminal residue" evidence="9">
    <location>
        <position position="889"/>
    </location>
</feature>
<feature type="compositionally biased region" description="Acidic residues" evidence="7">
    <location>
        <begin position="438"/>
        <end position="454"/>
    </location>
</feature>
<evidence type="ECO:0000313" key="10">
    <source>
        <dbReference type="Proteomes" id="UP000736164"/>
    </source>
</evidence>
<evidence type="ECO:0000256" key="5">
    <source>
        <dbReference type="ARBA" id="ARBA00023054"/>
    </source>
</evidence>
<dbReference type="PROSITE" id="PS50082">
    <property type="entry name" value="WD_REPEATS_2"/>
    <property type="match status" value="5"/>
</dbReference>
<dbReference type="InterPro" id="IPR051488">
    <property type="entry name" value="WD_repeat_striatin"/>
</dbReference>
<feature type="repeat" description="WD" evidence="6">
    <location>
        <begin position="571"/>
        <end position="604"/>
    </location>
</feature>
<dbReference type="PANTHER" id="PTHR15653:SF1">
    <property type="entry name" value="STRIATIN-4"/>
    <property type="match status" value="1"/>
</dbReference>
<feature type="region of interest" description="Disordered" evidence="7">
    <location>
        <begin position="435"/>
        <end position="515"/>
    </location>
</feature>
<dbReference type="FunFam" id="2.130.10.10:FF:000058">
    <property type="entry name" value="striatin isoform X1"/>
    <property type="match status" value="1"/>
</dbReference>
<dbReference type="PANTHER" id="PTHR15653">
    <property type="entry name" value="STRIATIN"/>
    <property type="match status" value="1"/>
</dbReference>
<keyword evidence="5" id="KW-0175">Coiled coil</keyword>
<protein>
    <submittedName>
        <fullName evidence="9">STRN4 protein</fullName>
    </submittedName>
</protein>
<dbReference type="InterPro" id="IPR019775">
    <property type="entry name" value="WD40_repeat_CS"/>
</dbReference>
<name>A0A8J7NWR0_ATRSP</name>
<dbReference type="InterPro" id="IPR013258">
    <property type="entry name" value="Striatin_N"/>
</dbReference>
<keyword evidence="3" id="KW-0677">Repeat</keyword>
<feature type="domain" description="Striatin N-terminal" evidence="8">
    <location>
        <begin position="178"/>
        <end position="265"/>
    </location>
</feature>
<keyword evidence="4" id="KW-0112">Calmodulin-binding</keyword>
<evidence type="ECO:0000256" key="7">
    <source>
        <dbReference type="SAM" id="MobiDB-lite"/>
    </source>
</evidence>
<feature type="compositionally biased region" description="Acidic residues" evidence="7">
    <location>
        <begin position="379"/>
        <end position="392"/>
    </location>
</feature>
<feature type="region of interest" description="Disordered" evidence="7">
    <location>
        <begin position="213"/>
        <end position="253"/>
    </location>
</feature>
<dbReference type="Gene3D" id="2.130.10.10">
    <property type="entry name" value="YVTN repeat-like/Quinoprotein amine dehydrogenase"/>
    <property type="match status" value="3"/>
</dbReference>
<reference evidence="9" key="1">
    <citation type="journal article" date="2021" name="Cell">
        <title>Tracing the genetic footprints of vertebrate landing in non-teleost ray-finned fishes.</title>
        <authorList>
            <person name="Bi X."/>
            <person name="Wang K."/>
            <person name="Yang L."/>
            <person name="Pan H."/>
            <person name="Jiang H."/>
            <person name="Wei Q."/>
            <person name="Fang M."/>
            <person name="Yu H."/>
            <person name="Zhu C."/>
            <person name="Cai Y."/>
            <person name="He Y."/>
            <person name="Gan X."/>
            <person name="Zeng H."/>
            <person name="Yu D."/>
            <person name="Zhu Y."/>
            <person name="Jiang H."/>
            <person name="Qiu Q."/>
            <person name="Yang H."/>
            <person name="Zhang Y.E."/>
            <person name="Wang W."/>
            <person name="Zhu M."/>
            <person name="He S."/>
            <person name="Zhang G."/>
        </authorList>
    </citation>
    <scope>NUCLEOTIDE SEQUENCE</scope>
    <source>
        <strain evidence="9">Allg_001</strain>
    </source>
</reference>
<dbReference type="FunFam" id="2.130.10.10:FF:000498">
    <property type="entry name" value="Striatin 3"/>
    <property type="match status" value="1"/>
</dbReference>
<dbReference type="GO" id="GO:0005516">
    <property type="term" value="F:calmodulin binding"/>
    <property type="evidence" value="ECO:0007669"/>
    <property type="project" value="UniProtKB-KW"/>
</dbReference>
<dbReference type="EMBL" id="JAAWVO010043183">
    <property type="protein sequence ID" value="MBN3319126.1"/>
    <property type="molecule type" value="Genomic_DNA"/>
</dbReference>
<evidence type="ECO:0000313" key="9">
    <source>
        <dbReference type="EMBL" id="MBN3319126.1"/>
    </source>
</evidence>
<dbReference type="Proteomes" id="UP000736164">
    <property type="component" value="Unassembled WGS sequence"/>
</dbReference>
<evidence type="ECO:0000259" key="8">
    <source>
        <dbReference type="Pfam" id="PF08232"/>
    </source>
</evidence>
<dbReference type="Pfam" id="PF00400">
    <property type="entry name" value="WD40"/>
    <property type="match status" value="5"/>
</dbReference>
<comment type="similarity">
    <text evidence="1">Belongs to the WD repeat striatin family.</text>
</comment>
<evidence type="ECO:0000256" key="3">
    <source>
        <dbReference type="ARBA" id="ARBA00022737"/>
    </source>
</evidence>
<evidence type="ECO:0000256" key="1">
    <source>
        <dbReference type="ARBA" id="ARBA00009616"/>
    </source>
</evidence>